<evidence type="ECO:0000313" key="3">
    <source>
        <dbReference type="Proteomes" id="UP001595640"/>
    </source>
</evidence>
<dbReference type="Proteomes" id="UP001595640">
    <property type="component" value="Unassembled WGS sequence"/>
</dbReference>
<keyword evidence="1" id="KW-0812">Transmembrane</keyword>
<proteinExistence type="predicted"/>
<evidence type="ECO:0000313" key="2">
    <source>
        <dbReference type="EMBL" id="MFC3294061.1"/>
    </source>
</evidence>
<reference evidence="3" key="1">
    <citation type="journal article" date="2019" name="Int. J. Syst. Evol. Microbiol.">
        <title>The Global Catalogue of Microorganisms (GCM) 10K type strain sequencing project: providing services to taxonomists for standard genome sequencing and annotation.</title>
        <authorList>
            <consortium name="The Broad Institute Genomics Platform"/>
            <consortium name="The Broad Institute Genome Sequencing Center for Infectious Disease"/>
            <person name="Wu L."/>
            <person name="Ma J."/>
        </authorList>
    </citation>
    <scope>NUCLEOTIDE SEQUENCE [LARGE SCALE GENOMIC DNA]</scope>
    <source>
        <strain evidence="3">KCTC 12847</strain>
    </source>
</reference>
<sequence>MLNIVTPLAEWSEAVIEIMGICIILGFSFYALIVQPVLLHFQDQTEEIFSKVRQSLGRGILLGLEFLVAADIIHTVAVSLSFKTVGVLALIVLIRTFLSFTLEVELSGHWPWQGKK</sequence>
<protein>
    <submittedName>
        <fullName evidence="2">DUF1622 domain-containing protein</fullName>
    </submittedName>
</protein>
<organism evidence="2 3">
    <name type="scientific">Modicisalibacter luteus</name>
    <dbReference type="NCBI Taxonomy" id="453962"/>
    <lineage>
        <taxon>Bacteria</taxon>
        <taxon>Pseudomonadati</taxon>
        <taxon>Pseudomonadota</taxon>
        <taxon>Gammaproteobacteria</taxon>
        <taxon>Oceanospirillales</taxon>
        <taxon>Halomonadaceae</taxon>
        <taxon>Modicisalibacter</taxon>
    </lineage>
</organism>
<name>A0ABV7M564_9GAMM</name>
<dbReference type="Pfam" id="PF07784">
    <property type="entry name" value="DUF1622"/>
    <property type="match status" value="1"/>
</dbReference>
<dbReference type="PANTHER" id="PTHR38468">
    <property type="entry name" value="SLL0939 PROTEIN"/>
    <property type="match status" value="1"/>
</dbReference>
<dbReference type="InterPro" id="IPR012427">
    <property type="entry name" value="DUF1622"/>
</dbReference>
<dbReference type="EMBL" id="JBHRUH010000039">
    <property type="protein sequence ID" value="MFC3294061.1"/>
    <property type="molecule type" value="Genomic_DNA"/>
</dbReference>
<feature type="transmembrane region" description="Helical" evidence="1">
    <location>
        <begin position="18"/>
        <end position="39"/>
    </location>
</feature>
<evidence type="ECO:0000256" key="1">
    <source>
        <dbReference type="SAM" id="Phobius"/>
    </source>
</evidence>
<gene>
    <name evidence="2" type="ORF">ACFOEI_18625</name>
</gene>
<keyword evidence="1" id="KW-1133">Transmembrane helix</keyword>
<dbReference type="RefSeq" id="WP_019020163.1">
    <property type="nucleotide sequence ID" value="NZ_BMXD01000015.1"/>
</dbReference>
<keyword evidence="3" id="KW-1185">Reference proteome</keyword>
<comment type="caution">
    <text evidence="2">The sequence shown here is derived from an EMBL/GenBank/DDBJ whole genome shotgun (WGS) entry which is preliminary data.</text>
</comment>
<keyword evidence="1" id="KW-0472">Membrane</keyword>
<dbReference type="PANTHER" id="PTHR38468:SF1">
    <property type="entry name" value="SLL0939 PROTEIN"/>
    <property type="match status" value="1"/>
</dbReference>
<accession>A0ABV7M564</accession>